<protein>
    <submittedName>
        <fullName evidence="3">Uncharacterized protein</fullName>
    </submittedName>
</protein>
<feature type="transmembrane region" description="Helical" evidence="2">
    <location>
        <begin position="30"/>
        <end position="57"/>
    </location>
</feature>
<keyword evidence="2" id="KW-0812">Transmembrane</keyword>
<proteinExistence type="predicted"/>
<dbReference type="EMBL" id="NPCC01000030">
    <property type="protein sequence ID" value="PAE87721.1"/>
    <property type="molecule type" value="Genomic_DNA"/>
</dbReference>
<feature type="transmembrane region" description="Helical" evidence="2">
    <location>
        <begin position="69"/>
        <end position="90"/>
    </location>
</feature>
<reference evidence="3 4" key="1">
    <citation type="submission" date="2017-07" db="EMBL/GenBank/DDBJ databases">
        <title>Isolation and whole genome analysis of endospore-forming bacteria from heroin.</title>
        <authorList>
            <person name="Kalinowski J."/>
            <person name="Ahrens B."/>
            <person name="Al-Dilaimi A."/>
            <person name="Winkler A."/>
            <person name="Wibberg D."/>
            <person name="Schleenbecker U."/>
            <person name="Ruckert C."/>
            <person name="Wolfel R."/>
            <person name="Grass G."/>
        </authorList>
    </citation>
    <scope>NUCLEOTIDE SEQUENCE [LARGE SCALE GENOMIC DNA]</scope>
    <source>
        <strain evidence="3 4">7539</strain>
    </source>
</reference>
<evidence type="ECO:0000313" key="4">
    <source>
        <dbReference type="Proteomes" id="UP000216207"/>
    </source>
</evidence>
<accession>A0A268NWE8</accession>
<gene>
    <name evidence="3" type="ORF">CHH72_16930</name>
</gene>
<feature type="region of interest" description="Disordered" evidence="1">
    <location>
        <begin position="101"/>
        <end position="120"/>
    </location>
</feature>
<evidence type="ECO:0000256" key="2">
    <source>
        <dbReference type="SAM" id="Phobius"/>
    </source>
</evidence>
<name>A0A268NWE8_SHOCL</name>
<dbReference type="RefSeq" id="WP_095327048.1">
    <property type="nucleotide sequence ID" value="NZ_NPCC01000030.1"/>
</dbReference>
<sequence>MIKKKQQASESPDKKITVNKNTFIRKTIGLALLVISASVFIQGIPLMFVFIGAYLGVPADATIGNMDTMIWLLTCVTMMVLVLYAFLTWMKCLWRQFMAKPNTAPPPLPLPIKKKEKHAR</sequence>
<evidence type="ECO:0000313" key="3">
    <source>
        <dbReference type="EMBL" id="PAE87721.1"/>
    </source>
</evidence>
<organism evidence="3 4">
    <name type="scientific">Shouchella clausii</name>
    <name type="common">Alkalihalobacillus clausii</name>
    <dbReference type="NCBI Taxonomy" id="79880"/>
    <lineage>
        <taxon>Bacteria</taxon>
        <taxon>Bacillati</taxon>
        <taxon>Bacillota</taxon>
        <taxon>Bacilli</taxon>
        <taxon>Bacillales</taxon>
        <taxon>Bacillaceae</taxon>
        <taxon>Shouchella</taxon>
    </lineage>
</organism>
<evidence type="ECO:0000256" key="1">
    <source>
        <dbReference type="SAM" id="MobiDB-lite"/>
    </source>
</evidence>
<comment type="caution">
    <text evidence="3">The sequence shown here is derived from an EMBL/GenBank/DDBJ whole genome shotgun (WGS) entry which is preliminary data.</text>
</comment>
<dbReference type="AlphaFoldDB" id="A0A268NWE8"/>
<dbReference type="Proteomes" id="UP000216207">
    <property type="component" value="Unassembled WGS sequence"/>
</dbReference>
<keyword evidence="2" id="KW-1133">Transmembrane helix</keyword>
<keyword evidence="2" id="KW-0472">Membrane</keyword>